<keyword evidence="3" id="KW-1185">Reference proteome</keyword>
<dbReference type="GO" id="GO:0016491">
    <property type="term" value="F:oxidoreductase activity"/>
    <property type="evidence" value="ECO:0007669"/>
    <property type="project" value="InterPro"/>
</dbReference>
<dbReference type="EMBL" id="FNON01000003">
    <property type="protein sequence ID" value="SDX62140.1"/>
    <property type="molecule type" value="Genomic_DNA"/>
</dbReference>
<dbReference type="NCBIfam" id="TIGR03605">
    <property type="entry name" value="antibiot_sagB"/>
    <property type="match status" value="1"/>
</dbReference>
<gene>
    <name evidence="2" type="ORF">SAMN05421504_103282</name>
</gene>
<proteinExistence type="predicted"/>
<feature type="domain" description="Cyanobactin oxidase ThcOx second" evidence="1">
    <location>
        <begin position="128"/>
        <end position="234"/>
    </location>
</feature>
<dbReference type="InterPro" id="IPR020051">
    <property type="entry name" value="SagB-type_dehydrogenase"/>
</dbReference>
<dbReference type="RefSeq" id="WP_091289381.1">
    <property type="nucleotide sequence ID" value="NZ_FNON01000003.1"/>
</dbReference>
<sequence>MDSPEPPATIPLWSLTEDTLVEIGENGSLVVMTRWGEFGVEDAGVLAVESLRRMALGPVSLRNVTAGAQWLGEFAPGFVALRRVLRQLSGSVVHSLGLPDGKRPLLSVIPVGPGPVFRPEPVAADRAIRLSRFAVLRTGEGGMLLESPDAPFLVLLSRPWAVHIATAFAESCTIHDIVAGTGLAEQLVADAVRYLVAAGVVLLDGADADFAEDDDEDLRHWCHHELMFHARSRTRLACGRPESVRGPRASAPPVVKPVPGGRRFSLPQPDLAAVEDAPLTELLETDHVCPRFPDRPITVAQLGELLFRAARVRSVGPAHLPAQESHEASQRPYFSVACLYELELYLTIDRCQGLPQGIFHYDPLGHSVTLINDAPADLAAVLDMAMVAGAGHRRPAALVTVTARLERTSWALGGAAYSTALLHFGALQQTLYLTAKAMGMAAHAVPLDAGDRVDRALELTWPAEVALGECVLSA</sequence>
<dbReference type="CDD" id="cd02142">
    <property type="entry name" value="McbC_SagB-like_oxidoreductase"/>
    <property type="match status" value="1"/>
</dbReference>
<evidence type="ECO:0000259" key="1">
    <source>
        <dbReference type="Pfam" id="PF22767"/>
    </source>
</evidence>
<dbReference type="PANTHER" id="PTHR43745">
    <property type="entry name" value="NITROREDUCTASE MJ1384-RELATED"/>
    <property type="match status" value="1"/>
</dbReference>
<evidence type="ECO:0000313" key="3">
    <source>
        <dbReference type="Proteomes" id="UP000199515"/>
    </source>
</evidence>
<accession>A0A1H3D765</accession>
<organism evidence="2 3">
    <name type="scientific">Amycolatopsis xylanica</name>
    <dbReference type="NCBI Taxonomy" id="589385"/>
    <lineage>
        <taxon>Bacteria</taxon>
        <taxon>Bacillati</taxon>
        <taxon>Actinomycetota</taxon>
        <taxon>Actinomycetes</taxon>
        <taxon>Pseudonocardiales</taxon>
        <taxon>Pseudonocardiaceae</taxon>
        <taxon>Amycolatopsis</taxon>
    </lineage>
</organism>
<dbReference type="OrthoDB" id="3723182at2"/>
<dbReference type="InterPro" id="IPR000415">
    <property type="entry name" value="Nitroreductase-like"/>
</dbReference>
<dbReference type="AlphaFoldDB" id="A0A1H3D765"/>
<dbReference type="InterPro" id="IPR054488">
    <property type="entry name" value="ThcOx_dom2"/>
</dbReference>
<dbReference type="InterPro" id="IPR052544">
    <property type="entry name" value="Bacteriocin_Proc_Enz"/>
</dbReference>
<protein>
    <submittedName>
        <fullName evidence="2">SagB-type dehydrogenase domain-containing protein</fullName>
    </submittedName>
</protein>
<reference evidence="2 3" key="1">
    <citation type="submission" date="2016-10" db="EMBL/GenBank/DDBJ databases">
        <authorList>
            <person name="de Groot N.N."/>
        </authorList>
    </citation>
    <scope>NUCLEOTIDE SEQUENCE [LARGE SCALE GENOMIC DNA]</scope>
    <source>
        <strain evidence="2 3">CPCC 202699</strain>
    </source>
</reference>
<dbReference type="Pfam" id="PF22767">
    <property type="entry name" value="ThcOx"/>
    <property type="match status" value="1"/>
</dbReference>
<dbReference type="PANTHER" id="PTHR43745:SF2">
    <property type="entry name" value="NITROREDUCTASE MJ1384-RELATED"/>
    <property type="match status" value="1"/>
</dbReference>
<dbReference type="Gene3D" id="3.40.109.10">
    <property type="entry name" value="NADH Oxidase"/>
    <property type="match status" value="1"/>
</dbReference>
<dbReference type="Proteomes" id="UP000199515">
    <property type="component" value="Unassembled WGS sequence"/>
</dbReference>
<evidence type="ECO:0000313" key="2">
    <source>
        <dbReference type="EMBL" id="SDX62140.1"/>
    </source>
</evidence>
<name>A0A1H3D765_9PSEU</name>
<dbReference type="STRING" id="589385.SAMN05421504_103282"/>